<organism evidence="6 7">
    <name type="scientific">Ceratosolen solmsi marchali</name>
    <dbReference type="NCBI Taxonomy" id="326594"/>
    <lineage>
        <taxon>Eukaryota</taxon>
        <taxon>Metazoa</taxon>
        <taxon>Ecdysozoa</taxon>
        <taxon>Arthropoda</taxon>
        <taxon>Hexapoda</taxon>
        <taxon>Insecta</taxon>
        <taxon>Pterygota</taxon>
        <taxon>Neoptera</taxon>
        <taxon>Endopterygota</taxon>
        <taxon>Hymenoptera</taxon>
        <taxon>Apocrita</taxon>
        <taxon>Proctotrupomorpha</taxon>
        <taxon>Chalcidoidea</taxon>
        <taxon>Agaonidae</taxon>
        <taxon>Agaoninae</taxon>
        <taxon>Ceratosolen</taxon>
    </lineage>
</organism>
<evidence type="ECO:0000313" key="7">
    <source>
        <dbReference type="RefSeq" id="XP_011503421.1"/>
    </source>
</evidence>
<reference evidence="7" key="1">
    <citation type="submission" date="2025-08" db="UniProtKB">
        <authorList>
            <consortium name="RefSeq"/>
        </authorList>
    </citation>
    <scope>IDENTIFICATION</scope>
</reference>
<dbReference type="InterPro" id="IPR043504">
    <property type="entry name" value="Peptidase_S1_PA_chymotrypsin"/>
</dbReference>
<dbReference type="PROSITE" id="PS50240">
    <property type="entry name" value="TRYPSIN_DOM"/>
    <property type="match status" value="1"/>
</dbReference>
<evidence type="ECO:0000256" key="4">
    <source>
        <dbReference type="ARBA" id="ARBA00023157"/>
    </source>
</evidence>
<sequence>MRAKVHILISYCIILGSQYDYISTKPMIGRNVQIAAENEYPFIVSIIRISQHNTNSVLHCCTGSLITRKDIATVEHCLENEQEDSMRVVVGAVDYRQGVRFPIQWWITYDVWAIFNGIAIDFEVNDVANIRSAEMVGWGLDNGTVINPVLKKATVRVLTNRDCVAIVSRLASRTVALDKRQALCGAAHPYVIMTLGDNGGPLVYKNKLIGITKGTVPASIPVTDPNLINLYMSIEYYKRFFYSNMDIANI</sequence>
<keyword evidence="1" id="KW-0645">Protease</keyword>
<keyword evidence="6" id="KW-1185">Reference proteome</keyword>
<evidence type="ECO:0000256" key="1">
    <source>
        <dbReference type="ARBA" id="ARBA00022670"/>
    </source>
</evidence>
<dbReference type="Gene3D" id="2.40.10.10">
    <property type="entry name" value="Trypsin-like serine proteases"/>
    <property type="match status" value="2"/>
</dbReference>
<evidence type="ECO:0000256" key="3">
    <source>
        <dbReference type="ARBA" id="ARBA00022825"/>
    </source>
</evidence>
<evidence type="ECO:0000256" key="2">
    <source>
        <dbReference type="ARBA" id="ARBA00022801"/>
    </source>
</evidence>
<proteinExistence type="predicted"/>
<dbReference type="GeneID" id="105366620"/>
<evidence type="ECO:0000313" key="6">
    <source>
        <dbReference type="Proteomes" id="UP000695007"/>
    </source>
</evidence>
<dbReference type="SMART" id="SM00020">
    <property type="entry name" value="Tryp_SPc"/>
    <property type="match status" value="1"/>
</dbReference>
<dbReference type="GO" id="GO:0004252">
    <property type="term" value="F:serine-type endopeptidase activity"/>
    <property type="evidence" value="ECO:0007669"/>
    <property type="project" value="InterPro"/>
</dbReference>
<dbReference type="PANTHER" id="PTHR24276:SF98">
    <property type="entry name" value="FI18310P1-RELATED"/>
    <property type="match status" value="1"/>
</dbReference>
<dbReference type="GO" id="GO:0006508">
    <property type="term" value="P:proteolysis"/>
    <property type="evidence" value="ECO:0007669"/>
    <property type="project" value="UniProtKB-KW"/>
</dbReference>
<dbReference type="AlphaFoldDB" id="A0AAJ6YSL5"/>
<dbReference type="KEGG" id="csol:105366620"/>
<dbReference type="InterPro" id="IPR009003">
    <property type="entry name" value="Peptidase_S1_PA"/>
</dbReference>
<dbReference type="Proteomes" id="UP000695007">
    <property type="component" value="Unplaced"/>
</dbReference>
<protein>
    <submittedName>
        <fullName evidence="7">Trypsin-4-like</fullName>
    </submittedName>
</protein>
<accession>A0AAJ6YSL5</accession>
<evidence type="ECO:0000259" key="5">
    <source>
        <dbReference type="PROSITE" id="PS50240"/>
    </source>
</evidence>
<keyword evidence="2" id="KW-0378">Hydrolase</keyword>
<dbReference type="RefSeq" id="XP_011503421.1">
    <property type="nucleotide sequence ID" value="XM_011505119.1"/>
</dbReference>
<dbReference type="SUPFAM" id="SSF50494">
    <property type="entry name" value="Trypsin-like serine proteases"/>
    <property type="match status" value="1"/>
</dbReference>
<gene>
    <name evidence="7" type="primary">LOC105366620</name>
</gene>
<keyword evidence="4" id="KW-1015">Disulfide bond</keyword>
<dbReference type="InterPro" id="IPR050430">
    <property type="entry name" value="Peptidase_S1"/>
</dbReference>
<feature type="domain" description="Peptidase S1" evidence="5">
    <location>
        <begin position="27"/>
        <end position="246"/>
    </location>
</feature>
<keyword evidence="3" id="KW-0720">Serine protease</keyword>
<dbReference type="PANTHER" id="PTHR24276">
    <property type="entry name" value="POLYSERASE-RELATED"/>
    <property type="match status" value="1"/>
</dbReference>
<name>A0AAJ6YSL5_9HYME</name>
<dbReference type="Pfam" id="PF00089">
    <property type="entry name" value="Trypsin"/>
    <property type="match status" value="2"/>
</dbReference>
<dbReference type="InterPro" id="IPR001254">
    <property type="entry name" value="Trypsin_dom"/>
</dbReference>